<gene>
    <name evidence="1" type="ORF">V6N12_019923</name>
</gene>
<accession>A0ABR1ZHZ2</accession>
<evidence type="ECO:0000313" key="1">
    <source>
        <dbReference type="EMBL" id="KAK8480095.1"/>
    </source>
</evidence>
<sequence>MDMDVNVGTLGDPRQKVQVDGVTSDISRDMRGSPVKVGIWSSFRDMVTGRSAMTQQDNAISALDVELQADDVQIKRDEYEGLPVICFGCGKYDHPNESCGTSGADLHIEKTARSSEPLVDDRFDPWMQVSSRKRMLNVMRRGVHAESSGTVMKSRLWLLVGGLKTTVAEPSMLPVVAAAGSEWREQGRVLKGAGQPELVGEVATLAVVDAIPQMQTTEIAPRPLVAAMRQVVTVTSQLQSNKHVAVRVIEEGSYNDLSDHNSLPVYGPIHSTYDKGVKRNSTTSKISPRKGARSKKKDDMSRSPTVVAEWVAHLSDSLSMKEVHRSVSERQIVDSSSVPVHNEIQWIEDSTYEGDLQANL</sequence>
<comment type="caution">
    <text evidence="1">The sequence shown here is derived from an EMBL/GenBank/DDBJ whole genome shotgun (WGS) entry which is preliminary data.</text>
</comment>
<name>A0ABR1ZHZ2_9ROSI</name>
<keyword evidence="2" id="KW-1185">Reference proteome</keyword>
<reference evidence="1 2" key="1">
    <citation type="journal article" date="2024" name="G3 (Bethesda)">
        <title>Genome assembly of Hibiscus sabdariffa L. provides insights into metabolisms of medicinal natural products.</title>
        <authorList>
            <person name="Kim T."/>
        </authorList>
    </citation>
    <scope>NUCLEOTIDE SEQUENCE [LARGE SCALE GENOMIC DNA]</scope>
    <source>
        <strain evidence="1">TK-2024</strain>
        <tissue evidence="1">Old leaves</tissue>
    </source>
</reference>
<dbReference type="EMBL" id="JBBPBM010002127">
    <property type="protein sequence ID" value="KAK8480095.1"/>
    <property type="molecule type" value="Genomic_DNA"/>
</dbReference>
<dbReference type="Proteomes" id="UP001472677">
    <property type="component" value="Unassembled WGS sequence"/>
</dbReference>
<proteinExistence type="predicted"/>
<evidence type="ECO:0000313" key="2">
    <source>
        <dbReference type="Proteomes" id="UP001472677"/>
    </source>
</evidence>
<organism evidence="1 2">
    <name type="scientific">Hibiscus sabdariffa</name>
    <name type="common">roselle</name>
    <dbReference type="NCBI Taxonomy" id="183260"/>
    <lineage>
        <taxon>Eukaryota</taxon>
        <taxon>Viridiplantae</taxon>
        <taxon>Streptophyta</taxon>
        <taxon>Embryophyta</taxon>
        <taxon>Tracheophyta</taxon>
        <taxon>Spermatophyta</taxon>
        <taxon>Magnoliopsida</taxon>
        <taxon>eudicotyledons</taxon>
        <taxon>Gunneridae</taxon>
        <taxon>Pentapetalae</taxon>
        <taxon>rosids</taxon>
        <taxon>malvids</taxon>
        <taxon>Malvales</taxon>
        <taxon>Malvaceae</taxon>
        <taxon>Malvoideae</taxon>
        <taxon>Hibiscus</taxon>
    </lineage>
</organism>
<protein>
    <submittedName>
        <fullName evidence="1">Uncharacterized protein</fullName>
    </submittedName>
</protein>